<feature type="region of interest" description="Disordered" evidence="1">
    <location>
        <begin position="157"/>
        <end position="191"/>
    </location>
</feature>
<dbReference type="STRING" id="234267.Acid_6883"/>
<dbReference type="AlphaFoldDB" id="Q01RC3"/>
<protein>
    <recommendedName>
        <fullName evidence="3">Invasin domain-containing protein</fullName>
    </recommendedName>
</protein>
<evidence type="ECO:0008006" key="3">
    <source>
        <dbReference type="Google" id="ProtNLM"/>
    </source>
</evidence>
<dbReference type="KEGG" id="sus:Acid_6883"/>
<name>Q01RC3_SOLUE</name>
<accession>Q01RC3</accession>
<evidence type="ECO:0000313" key="2">
    <source>
        <dbReference type="EMBL" id="ABJ87797.1"/>
    </source>
</evidence>
<dbReference type="HOGENOM" id="CLU_1420609_0_0_0"/>
<reference evidence="2" key="1">
    <citation type="submission" date="2006-10" db="EMBL/GenBank/DDBJ databases">
        <title>Complete sequence of Solibacter usitatus Ellin6076.</title>
        <authorList>
            <consortium name="US DOE Joint Genome Institute"/>
            <person name="Copeland A."/>
            <person name="Lucas S."/>
            <person name="Lapidus A."/>
            <person name="Barry K."/>
            <person name="Detter J.C."/>
            <person name="Glavina del Rio T."/>
            <person name="Hammon N."/>
            <person name="Israni S."/>
            <person name="Dalin E."/>
            <person name="Tice H."/>
            <person name="Pitluck S."/>
            <person name="Thompson L.S."/>
            <person name="Brettin T."/>
            <person name="Bruce D."/>
            <person name="Han C."/>
            <person name="Tapia R."/>
            <person name="Gilna P."/>
            <person name="Schmutz J."/>
            <person name="Larimer F."/>
            <person name="Land M."/>
            <person name="Hauser L."/>
            <person name="Kyrpides N."/>
            <person name="Mikhailova N."/>
            <person name="Janssen P.H."/>
            <person name="Kuske C.R."/>
            <person name="Richardson P."/>
        </authorList>
    </citation>
    <scope>NUCLEOTIDE SEQUENCE</scope>
    <source>
        <strain evidence="2">Ellin6076</strain>
    </source>
</reference>
<proteinExistence type="predicted"/>
<sequence length="191" mass="18854" precursor="true">MLFRAGLCVLLFACFAVGQEADVKIRILEGDGAINSIRLRRAKEPVVQVIEASGVPAAGASVTFLLPATGPSGTFGDNGLSLTVQTDSRGMATGRNLRPNTIAGQFRIRATTSWRGAAASASLAQTNAEPVAKSGHGKTIAILAVVAGAVAGGAAAAAHGGRSTPSGQASAAAPQVGGSISAGSPSLGPPR</sequence>
<gene>
    <name evidence="2" type="ordered locus">Acid_6883</name>
</gene>
<evidence type="ECO:0000256" key="1">
    <source>
        <dbReference type="SAM" id="MobiDB-lite"/>
    </source>
</evidence>
<dbReference type="EMBL" id="CP000473">
    <property type="protein sequence ID" value="ABJ87797.1"/>
    <property type="molecule type" value="Genomic_DNA"/>
</dbReference>
<organism evidence="2">
    <name type="scientific">Solibacter usitatus (strain Ellin6076)</name>
    <dbReference type="NCBI Taxonomy" id="234267"/>
    <lineage>
        <taxon>Bacteria</taxon>
        <taxon>Pseudomonadati</taxon>
        <taxon>Acidobacteriota</taxon>
        <taxon>Terriglobia</taxon>
        <taxon>Bryobacterales</taxon>
        <taxon>Solibacteraceae</taxon>
        <taxon>Candidatus Solibacter</taxon>
    </lineage>
</organism>
<dbReference type="InParanoid" id="Q01RC3"/>